<sequence>MPPSNAYLTAVSLEHPEPAYPLKVWVCQHCWLVQTEDFTRPEQLFTEDYAYFSSTSASWLEHARQFALSSIQTLGLTPHSFVVELASNDGYLLKNYLQAGIPCLGVEPTAAAAAAARLQGLEVVEVFFGAKQAKQLKRSHGQADLIVANNVLAHVPDINDFIAGIAIILAPDGVVSIEFPHVLNLLNLCQFDTIYHEHYSYLSLFTVQLMFGQAGLRVFNVESLPTHGGSLRVWICHQQSARPILASVSRVLTAEQGAGLQQDRAYLGFQQRVDDIVTQLQGFLNQAMAQGKRIMAYGAAAKGNTLLNYAGIKDTDITVVADAAKSKQGKFLPGSHIPIVSPADLIALRPDYVLILPWNIKTEVISQLRPLLPDTTVFVTAIPELVLQ</sequence>
<reference evidence="3 4" key="1">
    <citation type="journal article" date="2012" name="J. Bacteriol.">
        <title>Genome Sequence of the Protease-Producing Bacterium Rheinheimera nanhaiensis E407-8T, Isolated from Deep-Sea Sediment of the South China Sea.</title>
        <authorList>
            <person name="Zhang X.-Y."/>
            <person name="Zhang Y.-J."/>
            <person name="Qin Q.-L."/>
            <person name="Xie B.-B."/>
            <person name="Chen X.-L."/>
            <person name="Zhou B.-C."/>
            <person name="Zhang Y.-Z."/>
        </authorList>
    </citation>
    <scope>NUCLEOTIDE SEQUENCE [LARGE SCALE GENOMIC DNA]</scope>
    <source>
        <strain evidence="3 4">E407-8</strain>
    </source>
</reference>
<dbReference type="PANTHER" id="PTHR43861:SF5">
    <property type="entry name" value="BLL5978 PROTEIN"/>
    <property type="match status" value="1"/>
</dbReference>
<dbReference type="Pfam" id="PF13489">
    <property type="entry name" value="Methyltransf_23"/>
    <property type="match status" value="1"/>
</dbReference>
<dbReference type="STRING" id="562729.RNAN_1413"/>
<evidence type="ECO:0000259" key="2">
    <source>
        <dbReference type="Pfam" id="PF08484"/>
    </source>
</evidence>
<keyword evidence="3" id="KW-0489">Methyltransferase</keyword>
<dbReference type="InterPro" id="IPR029063">
    <property type="entry name" value="SAM-dependent_MTases_sf"/>
</dbReference>
<dbReference type="InterPro" id="IPR013691">
    <property type="entry name" value="MeTrfase_14"/>
</dbReference>
<gene>
    <name evidence="3" type="ORF">RNAN_1413</name>
</gene>
<accession>I1DWL3</accession>
<feature type="domain" description="Methyltransferase putative zinc binding" evidence="1">
    <location>
        <begin position="1"/>
        <end position="45"/>
    </location>
</feature>
<dbReference type="GO" id="GO:0008168">
    <property type="term" value="F:methyltransferase activity"/>
    <property type="evidence" value="ECO:0007669"/>
    <property type="project" value="UniProtKB-KW"/>
</dbReference>
<keyword evidence="3" id="KW-0808">Transferase</keyword>
<dbReference type="Pfam" id="PF08484">
    <property type="entry name" value="Methyltransf_14"/>
    <property type="match status" value="1"/>
</dbReference>
<dbReference type="InterPro" id="IPR013630">
    <property type="entry name" value="Methyltransf_Zn-bd_dom_put"/>
</dbReference>
<comment type="caution">
    <text evidence="3">The sequence shown here is derived from an EMBL/GenBank/DDBJ whole genome shotgun (WGS) entry which is preliminary data.</text>
</comment>
<dbReference type="Gene3D" id="3.40.50.150">
    <property type="entry name" value="Vaccinia Virus protein VP39"/>
    <property type="match status" value="1"/>
</dbReference>
<dbReference type="GO" id="GO:0032259">
    <property type="term" value="P:methylation"/>
    <property type="evidence" value="ECO:0007669"/>
    <property type="project" value="UniProtKB-KW"/>
</dbReference>
<protein>
    <submittedName>
        <fullName evidence="3">Methyltransferase</fullName>
    </submittedName>
</protein>
<evidence type="ECO:0000259" key="1">
    <source>
        <dbReference type="Pfam" id="PF08421"/>
    </source>
</evidence>
<dbReference type="EMBL" id="BAFK01000006">
    <property type="protein sequence ID" value="GAB58441.1"/>
    <property type="molecule type" value="Genomic_DNA"/>
</dbReference>
<organism evidence="3 4">
    <name type="scientific">Rheinheimera nanhaiensis E407-8</name>
    <dbReference type="NCBI Taxonomy" id="562729"/>
    <lineage>
        <taxon>Bacteria</taxon>
        <taxon>Pseudomonadati</taxon>
        <taxon>Pseudomonadota</taxon>
        <taxon>Gammaproteobacteria</taxon>
        <taxon>Chromatiales</taxon>
        <taxon>Chromatiaceae</taxon>
        <taxon>Rheinheimera</taxon>
    </lineage>
</organism>
<dbReference type="SUPFAM" id="SSF53335">
    <property type="entry name" value="S-adenosyl-L-methionine-dependent methyltransferases"/>
    <property type="match status" value="1"/>
</dbReference>
<evidence type="ECO:0000313" key="3">
    <source>
        <dbReference type="EMBL" id="GAB58441.1"/>
    </source>
</evidence>
<dbReference type="Pfam" id="PF08421">
    <property type="entry name" value="Methyltransf_13"/>
    <property type="match status" value="1"/>
</dbReference>
<keyword evidence="4" id="KW-1185">Reference proteome</keyword>
<dbReference type="Proteomes" id="UP000004374">
    <property type="component" value="Unassembled WGS sequence"/>
</dbReference>
<dbReference type="InterPro" id="IPR038576">
    <property type="entry name" value="Methyltransf_Zn-bd_dom_put_sf"/>
</dbReference>
<dbReference type="Gene3D" id="3.40.50.720">
    <property type="entry name" value="NAD(P)-binding Rossmann-like Domain"/>
    <property type="match status" value="1"/>
</dbReference>
<dbReference type="Gene3D" id="6.20.50.110">
    <property type="entry name" value="Methyltransferase, zinc-binding domain"/>
    <property type="match status" value="1"/>
</dbReference>
<feature type="domain" description="C-methyltransferase" evidence="2">
    <location>
        <begin position="225"/>
        <end position="383"/>
    </location>
</feature>
<name>I1DWL3_9GAMM</name>
<evidence type="ECO:0000313" key="4">
    <source>
        <dbReference type="Proteomes" id="UP000004374"/>
    </source>
</evidence>
<dbReference type="PANTHER" id="PTHR43861">
    <property type="entry name" value="TRANS-ACONITATE 2-METHYLTRANSFERASE-RELATED"/>
    <property type="match status" value="1"/>
</dbReference>
<dbReference type="AlphaFoldDB" id="I1DWL3"/>
<proteinExistence type="predicted"/>